<evidence type="ECO:0000256" key="2">
    <source>
        <dbReference type="ARBA" id="ARBA00022448"/>
    </source>
</evidence>
<dbReference type="SUPFAM" id="SSF52540">
    <property type="entry name" value="P-loop containing nucleoside triphosphate hydrolases"/>
    <property type="match status" value="1"/>
</dbReference>
<comment type="subcellular location">
    <subcellularLocation>
        <location evidence="1">Cell inner membrane</location>
        <topology evidence="1">Multi-pass membrane protein</topology>
    </subcellularLocation>
</comment>
<dbReference type="Gene3D" id="1.10.287.1770">
    <property type="match status" value="1"/>
</dbReference>
<evidence type="ECO:0000256" key="3">
    <source>
        <dbReference type="ARBA" id="ARBA00022475"/>
    </source>
</evidence>
<keyword evidence="10" id="KW-0406">Ion transport</keyword>
<dbReference type="InterPro" id="IPR005225">
    <property type="entry name" value="Small_GTP-bd"/>
</dbReference>
<sequence>MAKIFNIALAGNPNAGKTTLFNYLTGARQHVGNYPGVTVEKKEGICQHGGLELRVTDLPGTYSLTAYSVEELVARNFLVNEKPDVVIDIVDASNLERNLYLTCQFMELGVPVIIALNMIDVARHRGIEVDTEKLSSLLGVPVVPLVARSGKGVNLLLDTVLRVVDEQKPYPPLRLSYGDDLDQVLDSMVPLIEQGKLLTDTYPARWTGLKILENDDQILDRAMKADSTLADILVRRSDEVTSHLQRTVDTYPEAMIADHRYGFIKSILRQGVVSQRFDADRLYTSDRIDKIVTNRFLGPLIMGAILYGLYSFTFNYSSLPVDWLASFFGFLGDIVNRVLPDGPIKSMLVSGVIGGVGGVLGFVPIIMFMFLGIAVLEDSGYLARVAFMMDRIFRMFGLHGSSVMPFIVSGGIAGGCAVPGVMAARTLRSPKERIATLLTVPFMNCGAKLPVIALLIGAFFAAHQAQYMFLSTVVSWSVALLTAKFLRMTVLRGESTPFVMELPPYRFPTFKGLFIHTWERTWQYIKKAGTVVLAISILLWAMMTYPGLPADKSAQFERQRQEVMAAYAPHGVAAGQEKERPGQVAEPPELAARLQVIDNMEAQAALRNSLAGRMGIALEPLSRFAGFDWRTNIALVGGFAAKEVIVSTLGTSYSLGSVDVEHTASLQDRLARDQHWNPIVALAALAFIMFYAPCFVTVVCIARESGTWKWAIFSMAFNTLLAYSLAVAIYQTGRALGLAP</sequence>
<dbReference type="InterPro" id="IPR041069">
    <property type="entry name" value="FeoB_Cyto"/>
</dbReference>
<dbReference type="Pfam" id="PF07664">
    <property type="entry name" value="FeoB_C"/>
    <property type="match status" value="1"/>
</dbReference>
<feature type="transmembrane region" description="Helical" evidence="14">
    <location>
        <begin position="528"/>
        <end position="548"/>
    </location>
</feature>
<dbReference type="AlphaFoldDB" id="A0A3B0V1Z8"/>
<keyword evidence="2" id="KW-0813">Transport</keyword>
<dbReference type="InterPro" id="IPR006073">
    <property type="entry name" value="GTP-bd"/>
</dbReference>
<dbReference type="PANTHER" id="PTHR43185">
    <property type="entry name" value="FERROUS IRON TRANSPORT PROTEIN B"/>
    <property type="match status" value="1"/>
</dbReference>
<evidence type="ECO:0000256" key="6">
    <source>
        <dbReference type="ARBA" id="ARBA00022692"/>
    </source>
</evidence>
<dbReference type="GO" id="GO:0005886">
    <property type="term" value="C:plasma membrane"/>
    <property type="evidence" value="ECO:0007669"/>
    <property type="project" value="UniProtKB-SubCell"/>
</dbReference>
<feature type="transmembrane region" description="Helical" evidence="14">
    <location>
        <begin position="296"/>
        <end position="317"/>
    </location>
</feature>
<dbReference type="EMBL" id="UOEY01000044">
    <property type="protein sequence ID" value="VAW37528.1"/>
    <property type="molecule type" value="Genomic_DNA"/>
</dbReference>
<dbReference type="InterPro" id="IPR011642">
    <property type="entry name" value="Gate_dom"/>
</dbReference>
<keyword evidence="12 14" id="KW-0472">Membrane</keyword>
<keyword evidence="3" id="KW-1003">Cell membrane</keyword>
<evidence type="ECO:0000256" key="9">
    <source>
        <dbReference type="ARBA" id="ARBA00023004"/>
    </source>
</evidence>
<feature type="domain" description="FeoB-type G" evidence="15">
    <location>
        <begin position="4"/>
        <end position="166"/>
    </location>
</feature>
<dbReference type="PANTHER" id="PTHR43185:SF1">
    <property type="entry name" value="FE(2+) TRANSPORTER FEOB"/>
    <property type="match status" value="1"/>
</dbReference>
<keyword evidence="8 14" id="KW-1133">Transmembrane helix</keyword>
<keyword evidence="11" id="KW-0342">GTP-binding</keyword>
<dbReference type="InterPro" id="IPR030389">
    <property type="entry name" value="G_FEOB_dom"/>
</dbReference>
<dbReference type="InterPro" id="IPR003373">
    <property type="entry name" value="Fe2_transport_prot-B"/>
</dbReference>
<keyword evidence="9" id="KW-0408">Iron</keyword>
<evidence type="ECO:0000256" key="12">
    <source>
        <dbReference type="ARBA" id="ARBA00023136"/>
    </source>
</evidence>
<evidence type="ECO:0000256" key="8">
    <source>
        <dbReference type="ARBA" id="ARBA00022989"/>
    </source>
</evidence>
<dbReference type="NCBIfam" id="TIGR00437">
    <property type="entry name" value="feoB"/>
    <property type="match status" value="1"/>
</dbReference>
<dbReference type="NCBIfam" id="TIGR00231">
    <property type="entry name" value="small_GTP"/>
    <property type="match status" value="1"/>
</dbReference>
<keyword evidence="4" id="KW-0410">Iron transport</keyword>
<reference evidence="16" key="1">
    <citation type="submission" date="2018-06" db="EMBL/GenBank/DDBJ databases">
        <authorList>
            <person name="Zhirakovskaya E."/>
        </authorList>
    </citation>
    <scope>NUCLEOTIDE SEQUENCE</scope>
</reference>
<dbReference type="InterPro" id="IPR011640">
    <property type="entry name" value="Fe2_transport_prot_B_C"/>
</dbReference>
<dbReference type="Pfam" id="PF07670">
    <property type="entry name" value="Gate"/>
    <property type="match status" value="2"/>
</dbReference>
<protein>
    <recommendedName>
        <fullName evidence="13">Ferrous iron transport protein B</fullName>
    </recommendedName>
</protein>
<keyword evidence="6 14" id="KW-0812">Transmembrane</keyword>
<keyword evidence="7" id="KW-0547">Nucleotide-binding</keyword>
<dbReference type="Pfam" id="PF17910">
    <property type="entry name" value="FeoB_Cyto"/>
    <property type="match status" value="1"/>
</dbReference>
<feature type="transmembrane region" description="Helical" evidence="14">
    <location>
        <begin position="434"/>
        <end position="461"/>
    </location>
</feature>
<evidence type="ECO:0000256" key="4">
    <source>
        <dbReference type="ARBA" id="ARBA00022496"/>
    </source>
</evidence>
<dbReference type="InterPro" id="IPR027417">
    <property type="entry name" value="P-loop_NTPase"/>
</dbReference>
<dbReference type="GO" id="GO:0015093">
    <property type="term" value="F:ferrous iron transmembrane transporter activity"/>
    <property type="evidence" value="ECO:0007669"/>
    <property type="project" value="InterPro"/>
</dbReference>
<evidence type="ECO:0000256" key="13">
    <source>
        <dbReference type="ARBA" id="ARBA00031200"/>
    </source>
</evidence>
<feature type="transmembrane region" description="Helical" evidence="14">
    <location>
        <begin position="396"/>
        <end position="422"/>
    </location>
</feature>
<dbReference type="FunFam" id="3.40.50.300:FF:000426">
    <property type="entry name" value="Ferrous iron transport protein B"/>
    <property type="match status" value="1"/>
</dbReference>
<evidence type="ECO:0000256" key="14">
    <source>
        <dbReference type="SAM" id="Phobius"/>
    </source>
</evidence>
<evidence type="ECO:0000256" key="11">
    <source>
        <dbReference type="ARBA" id="ARBA00023134"/>
    </source>
</evidence>
<dbReference type="PRINTS" id="PR00326">
    <property type="entry name" value="GTP1OBG"/>
</dbReference>
<feature type="transmembrane region" description="Helical" evidence="14">
    <location>
        <begin position="679"/>
        <end position="701"/>
    </location>
</feature>
<name>A0A3B0V1Z8_9ZZZZ</name>
<dbReference type="GO" id="GO:0005525">
    <property type="term" value="F:GTP binding"/>
    <property type="evidence" value="ECO:0007669"/>
    <property type="project" value="UniProtKB-KW"/>
</dbReference>
<keyword evidence="5" id="KW-0997">Cell inner membrane</keyword>
<feature type="transmembrane region" description="Helical" evidence="14">
    <location>
        <begin position="467"/>
        <end position="486"/>
    </location>
</feature>
<dbReference type="PROSITE" id="PS51711">
    <property type="entry name" value="G_FEOB"/>
    <property type="match status" value="1"/>
</dbReference>
<evidence type="ECO:0000256" key="10">
    <source>
        <dbReference type="ARBA" id="ARBA00023065"/>
    </source>
</evidence>
<dbReference type="Pfam" id="PF02421">
    <property type="entry name" value="FeoB_N"/>
    <property type="match status" value="1"/>
</dbReference>
<evidence type="ECO:0000313" key="16">
    <source>
        <dbReference type="EMBL" id="VAW37528.1"/>
    </source>
</evidence>
<evidence type="ECO:0000256" key="7">
    <source>
        <dbReference type="ARBA" id="ARBA00022741"/>
    </source>
</evidence>
<evidence type="ECO:0000259" key="15">
    <source>
        <dbReference type="PROSITE" id="PS51711"/>
    </source>
</evidence>
<organism evidence="16">
    <name type="scientific">hydrothermal vent metagenome</name>
    <dbReference type="NCBI Taxonomy" id="652676"/>
    <lineage>
        <taxon>unclassified sequences</taxon>
        <taxon>metagenomes</taxon>
        <taxon>ecological metagenomes</taxon>
    </lineage>
</organism>
<dbReference type="Gene3D" id="3.40.50.300">
    <property type="entry name" value="P-loop containing nucleotide triphosphate hydrolases"/>
    <property type="match status" value="1"/>
</dbReference>
<feature type="transmembrane region" description="Helical" evidence="14">
    <location>
        <begin position="710"/>
        <end position="730"/>
    </location>
</feature>
<proteinExistence type="predicted"/>
<evidence type="ECO:0000256" key="1">
    <source>
        <dbReference type="ARBA" id="ARBA00004429"/>
    </source>
</evidence>
<gene>
    <name evidence="16" type="ORF">MNBD_DELTA04-387</name>
</gene>
<accession>A0A3B0V1Z8</accession>
<dbReference type="CDD" id="cd01879">
    <property type="entry name" value="FeoB"/>
    <property type="match status" value="1"/>
</dbReference>
<dbReference type="InterPro" id="IPR050860">
    <property type="entry name" value="FeoB_GTPase"/>
</dbReference>
<feature type="transmembrane region" description="Helical" evidence="14">
    <location>
        <begin position="351"/>
        <end position="376"/>
    </location>
</feature>
<evidence type="ECO:0000256" key="5">
    <source>
        <dbReference type="ARBA" id="ARBA00022519"/>
    </source>
</evidence>